<accession>T1JCE6</accession>
<reference evidence="2" key="1">
    <citation type="submission" date="2011-05" db="EMBL/GenBank/DDBJ databases">
        <authorList>
            <person name="Richards S.R."/>
            <person name="Qu J."/>
            <person name="Jiang H."/>
            <person name="Jhangiani S.N."/>
            <person name="Agravi P."/>
            <person name="Goodspeed R."/>
            <person name="Gross S."/>
            <person name="Mandapat C."/>
            <person name="Jackson L."/>
            <person name="Mathew T."/>
            <person name="Pu L."/>
            <person name="Thornton R."/>
            <person name="Saada N."/>
            <person name="Wilczek-Boney K.B."/>
            <person name="Lee S."/>
            <person name="Kovar C."/>
            <person name="Wu Y."/>
            <person name="Scherer S.E."/>
            <person name="Worley K.C."/>
            <person name="Muzny D.M."/>
            <person name="Gibbs R."/>
        </authorList>
    </citation>
    <scope>NUCLEOTIDE SEQUENCE</scope>
    <source>
        <strain evidence="2">Brora</strain>
    </source>
</reference>
<dbReference type="HOGENOM" id="CLU_1857802_0_0_1"/>
<keyword evidence="2" id="KW-1185">Reference proteome</keyword>
<dbReference type="Proteomes" id="UP000014500">
    <property type="component" value="Unassembled WGS sequence"/>
</dbReference>
<name>T1JCE6_STRMM</name>
<dbReference type="EnsemblMetazoa" id="SMAR011456-RA">
    <property type="protein sequence ID" value="SMAR011456-PA"/>
    <property type="gene ID" value="SMAR011456"/>
</dbReference>
<evidence type="ECO:0000313" key="1">
    <source>
        <dbReference type="EnsemblMetazoa" id="SMAR011456-PA"/>
    </source>
</evidence>
<dbReference type="EMBL" id="JH432064">
    <property type="status" value="NOT_ANNOTATED_CDS"/>
    <property type="molecule type" value="Genomic_DNA"/>
</dbReference>
<evidence type="ECO:0000313" key="2">
    <source>
        <dbReference type="Proteomes" id="UP000014500"/>
    </source>
</evidence>
<reference evidence="1" key="2">
    <citation type="submission" date="2015-02" db="UniProtKB">
        <authorList>
            <consortium name="EnsemblMetazoa"/>
        </authorList>
    </citation>
    <scope>IDENTIFICATION</scope>
</reference>
<organism evidence="1 2">
    <name type="scientific">Strigamia maritima</name>
    <name type="common">European centipede</name>
    <name type="synonym">Geophilus maritimus</name>
    <dbReference type="NCBI Taxonomy" id="126957"/>
    <lineage>
        <taxon>Eukaryota</taxon>
        <taxon>Metazoa</taxon>
        <taxon>Ecdysozoa</taxon>
        <taxon>Arthropoda</taxon>
        <taxon>Myriapoda</taxon>
        <taxon>Chilopoda</taxon>
        <taxon>Pleurostigmophora</taxon>
        <taxon>Geophilomorpha</taxon>
        <taxon>Linotaeniidae</taxon>
        <taxon>Strigamia</taxon>
    </lineage>
</organism>
<sequence>MIDKKKSKGESVKVCTCSDSRRGEGQQEKRKKGFLSRCNSIVIFYEIVTIRRVVGIGIGGVCRARAWQFDFAIGGKLASMNNEYGRVPSQEKALQASARGTAHRLDDQMALVAHEKGRKGEAGEVVVVGGAGAYAMII</sequence>
<dbReference type="AlphaFoldDB" id="T1JCE6"/>
<protein>
    <submittedName>
        <fullName evidence="1">Uncharacterized protein</fullName>
    </submittedName>
</protein>
<proteinExistence type="predicted"/>